<dbReference type="Proteomes" id="UP000285768">
    <property type="component" value="Chromosome"/>
</dbReference>
<gene>
    <name evidence="9" type="ORF">Leucomu_04465</name>
</gene>
<evidence type="ECO:0000256" key="4">
    <source>
        <dbReference type="ARBA" id="ARBA00022692"/>
    </source>
</evidence>
<keyword evidence="3" id="KW-1003">Cell membrane</keyword>
<dbReference type="Gene3D" id="1.10.3720.10">
    <property type="entry name" value="MetI-like"/>
    <property type="match status" value="1"/>
</dbReference>
<comment type="subcellular location">
    <subcellularLocation>
        <location evidence="1 7">Cell membrane</location>
        <topology evidence="1 7">Multi-pass membrane protein</topology>
    </subcellularLocation>
</comment>
<keyword evidence="6 7" id="KW-0472">Membrane</keyword>
<evidence type="ECO:0000256" key="1">
    <source>
        <dbReference type="ARBA" id="ARBA00004651"/>
    </source>
</evidence>
<evidence type="ECO:0000313" key="10">
    <source>
        <dbReference type="Proteomes" id="UP000285768"/>
    </source>
</evidence>
<dbReference type="PANTHER" id="PTHR30151">
    <property type="entry name" value="ALKANE SULFONATE ABC TRANSPORTER-RELATED, MEMBRANE SUBUNIT"/>
    <property type="match status" value="1"/>
</dbReference>
<evidence type="ECO:0000256" key="3">
    <source>
        <dbReference type="ARBA" id="ARBA00022475"/>
    </source>
</evidence>
<evidence type="ECO:0000256" key="6">
    <source>
        <dbReference type="ARBA" id="ARBA00023136"/>
    </source>
</evidence>
<name>A0ABX5QDZ1_9MICO</name>
<organism evidence="9 10">
    <name type="scientific">Leucobacter muris</name>
    <dbReference type="NCBI Taxonomy" id="1935379"/>
    <lineage>
        <taxon>Bacteria</taxon>
        <taxon>Bacillati</taxon>
        <taxon>Actinomycetota</taxon>
        <taxon>Actinomycetes</taxon>
        <taxon>Micrococcales</taxon>
        <taxon>Microbacteriaceae</taxon>
        <taxon>Leucobacter</taxon>
    </lineage>
</organism>
<dbReference type="PANTHER" id="PTHR30151:SF0">
    <property type="entry name" value="ABC TRANSPORTER PERMEASE PROTEIN MJ0413-RELATED"/>
    <property type="match status" value="1"/>
</dbReference>
<feature type="transmembrane region" description="Helical" evidence="7">
    <location>
        <begin position="121"/>
        <end position="140"/>
    </location>
</feature>
<feature type="transmembrane region" description="Helical" evidence="7">
    <location>
        <begin position="172"/>
        <end position="191"/>
    </location>
</feature>
<keyword evidence="2 7" id="KW-0813">Transport</keyword>
<feature type="transmembrane region" description="Helical" evidence="7">
    <location>
        <begin position="26"/>
        <end position="46"/>
    </location>
</feature>
<feature type="domain" description="ABC transmembrane type-1" evidence="8">
    <location>
        <begin position="80"/>
        <end position="260"/>
    </location>
</feature>
<dbReference type="CDD" id="cd06261">
    <property type="entry name" value="TM_PBP2"/>
    <property type="match status" value="1"/>
</dbReference>
<evidence type="ECO:0000256" key="7">
    <source>
        <dbReference type="RuleBase" id="RU363032"/>
    </source>
</evidence>
<dbReference type="InterPro" id="IPR035906">
    <property type="entry name" value="MetI-like_sf"/>
</dbReference>
<feature type="transmembrane region" description="Helical" evidence="7">
    <location>
        <begin position="87"/>
        <end position="109"/>
    </location>
</feature>
<dbReference type="RefSeq" id="WP_128386474.1">
    <property type="nucleotide sequence ID" value="NZ_CP035037.1"/>
</dbReference>
<feature type="transmembrane region" description="Helical" evidence="7">
    <location>
        <begin position="242"/>
        <end position="260"/>
    </location>
</feature>
<evidence type="ECO:0000259" key="8">
    <source>
        <dbReference type="PROSITE" id="PS50928"/>
    </source>
</evidence>
<dbReference type="EMBL" id="CP035037">
    <property type="protein sequence ID" value="QAB17277.1"/>
    <property type="molecule type" value="Genomic_DNA"/>
</dbReference>
<feature type="transmembrane region" description="Helical" evidence="7">
    <location>
        <begin position="211"/>
        <end position="230"/>
    </location>
</feature>
<feature type="transmembrane region" description="Helical" evidence="7">
    <location>
        <begin position="146"/>
        <end position="165"/>
    </location>
</feature>
<protein>
    <submittedName>
        <fullName evidence="9">ABC transporter permease</fullName>
    </submittedName>
</protein>
<comment type="similarity">
    <text evidence="7">Belongs to the binding-protein-dependent transport system permease family.</text>
</comment>
<evidence type="ECO:0000313" key="9">
    <source>
        <dbReference type="EMBL" id="QAB17277.1"/>
    </source>
</evidence>
<dbReference type="SUPFAM" id="SSF161098">
    <property type="entry name" value="MetI-like"/>
    <property type="match status" value="1"/>
</dbReference>
<proteinExistence type="inferred from homology"/>
<keyword evidence="5 7" id="KW-1133">Transmembrane helix</keyword>
<sequence length="275" mass="30040">MSRNDSASAARRPRRRARIGRTLGRPAYLATAVGTFVALIVVWTLASATGLADPMFLPGPGAVLGALAEQAANGELWADIGISSFRILMGFVIATLMAVPIGTLMGVNARAEAALEPLMDFIRYMPVVAFVPLTIVWVGIEESQKFLIIWMGTFFQQVLMVADAVRRTPRNLVSLGETLGLSWAQLLIRIVVPSAMPRIWDALRITLGWAWTWLVVAELVAASSGMGFRITVAQRFFQTDLIIGYVFVLGLLGLVLDQVMRAAGRRMFAYQEGRA</sequence>
<dbReference type="PROSITE" id="PS50928">
    <property type="entry name" value="ABC_TM1"/>
    <property type="match status" value="1"/>
</dbReference>
<evidence type="ECO:0000256" key="2">
    <source>
        <dbReference type="ARBA" id="ARBA00022448"/>
    </source>
</evidence>
<keyword evidence="4 7" id="KW-0812">Transmembrane</keyword>
<reference evidence="9 10" key="1">
    <citation type="submission" date="2019-01" db="EMBL/GenBank/DDBJ databases">
        <title>Leucobacter muris sp. nov. isolated from the nose of a laboratory mouse.</title>
        <authorList>
            <person name="Benga L."/>
            <person name="Sproeer C."/>
            <person name="Schumann P."/>
            <person name="Verbarg S."/>
            <person name="Bunk B."/>
            <person name="Engelhardt E."/>
            <person name="Benten P.M."/>
            <person name="Sager M."/>
        </authorList>
    </citation>
    <scope>NUCLEOTIDE SEQUENCE [LARGE SCALE GENOMIC DNA]</scope>
    <source>
        <strain evidence="9 10">DSM 101948</strain>
    </source>
</reference>
<keyword evidence="10" id="KW-1185">Reference proteome</keyword>
<accession>A0ABX5QDZ1</accession>
<dbReference type="InterPro" id="IPR000515">
    <property type="entry name" value="MetI-like"/>
</dbReference>
<dbReference type="Pfam" id="PF00528">
    <property type="entry name" value="BPD_transp_1"/>
    <property type="match status" value="1"/>
</dbReference>
<evidence type="ECO:0000256" key="5">
    <source>
        <dbReference type="ARBA" id="ARBA00022989"/>
    </source>
</evidence>